<feature type="domain" description="DNA polymerase III beta sliding clamp N-terminal" evidence="10">
    <location>
        <begin position="1"/>
        <end position="120"/>
    </location>
</feature>
<dbReference type="InterPro" id="IPR022637">
    <property type="entry name" value="DNA_polIII_beta_cen"/>
</dbReference>
<evidence type="ECO:0000259" key="10">
    <source>
        <dbReference type="Pfam" id="PF00712"/>
    </source>
</evidence>
<dbReference type="PANTHER" id="PTHR30478">
    <property type="entry name" value="DNA POLYMERASE III SUBUNIT BETA"/>
    <property type="match status" value="1"/>
</dbReference>
<protein>
    <recommendedName>
        <fullName evidence="9">DNA polymerase III subunit beta</fullName>
    </recommendedName>
</protein>
<proteinExistence type="inferred from homology"/>
<keyword evidence="7" id="KW-0239">DNA-directed DNA polymerase</keyword>
<dbReference type="GO" id="GO:0006271">
    <property type="term" value="P:DNA strand elongation involved in DNA replication"/>
    <property type="evidence" value="ECO:0007669"/>
    <property type="project" value="TreeGrafter"/>
</dbReference>
<keyword evidence="8" id="KW-0238">DNA-binding</keyword>
<comment type="subcellular location">
    <subcellularLocation>
        <location evidence="1">Cytoplasm</location>
    </subcellularLocation>
</comment>
<dbReference type="InterPro" id="IPR022634">
    <property type="entry name" value="DNA_polIII_beta_N"/>
</dbReference>
<organism evidence="12 13">
    <name type="scientific">Bacillus anthracis</name>
    <name type="common">anthrax bacterium</name>
    <dbReference type="NCBI Taxonomy" id="1392"/>
    <lineage>
        <taxon>Bacteria</taxon>
        <taxon>Bacillati</taxon>
        <taxon>Bacillota</taxon>
        <taxon>Bacilli</taxon>
        <taxon>Bacillales</taxon>
        <taxon>Bacillaceae</taxon>
        <taxon>Bacillus</taxon>
        <taxon>Bacillus cereus group</taxon>
    </lineage>
</organism>
<evidence type="ECO:0000313" key="12">
    <source>
        <dbReference type="EMBL" id="KLV14220.1"/>
    </source>
</evidence>
<keyword evidence="6" id="KW-0235">DNA replication</keyword>
<evidence type="ECO:0000256" key="5">
    <source>
        <dbReference type="ARBA" id="ARBA00022695"/>
    </source>
</evidence>
<dbReference type="GO" id="GO:0005737">
    <property type="term" value="C:cytoplasm"/>
    <property type="evidence" value="ECO:0007669"/>
    <property type="project" value="UniProtKB-SubCell"/>
</dbReference>
<dbReference type="Gene3D" id="3.10.150.10">
    <property type="entry name" value="DNA Polymerase III, subunit A, domain 2"/>
    <property type="match status" value="1"/>
</dbReference>
<reference evidence="12 13" key="1">
    <citation type="submission" date="2015-05" db="EMBL/GenBank/DDBJ databases">
        <title>Whole genome sequence and identification of bacterial endophytes from Costus igneus.</title>
        <authorList>
            <person name="Lee Y.P."/>
            <person name="Gan H.M."/>
            <person name="Eng W."/>
            <person name="Wheatley M.S."/>
            <person name="Caraballo A."/>
            <person name="Polter S."/>
            <person name="Savka M.A."/>
            <person name="Hudson A.O."/>
        </authorList>
    </citation>
    <scope>NUCLEOTIDE SEQUENCE [LARGE SCALE GENOMIC DNA]</scope>
    <source>
        <strain evidence="12 13">RIT375</strain>
    </source>
</reference>
<dbReference type="Gene3D" id="3.70.10.10">
    <property type="match status" value="1"/>
</dbReference>
<evidence type="ECO:0000256" key="2">
    <source>
        <dbReference type="ARBA" id="ARBA00010752"/>
    </source>
</evidence>
<dbReference type="NCBIfam" id="TIGR00663">
    <property type="entry name" value="dnan"/>
    <property type="match status" value="1"/>
</dbReference>
<dbReference type="AlphaFoldDB" id="A0A0J1KCL2"/>
<keyword evidence="5" id="KW-0548">Nucleotidyltransferase</keyword>
<dbReference type="GO" id="GO:0009360">
    <property type="term" value="C:DNA polymerase III complex"/>
    <property type="evidence" value="ECO:0007669"/>
    <property type="project" value="InterPro"/>
</dbReference>
<comment type="similarity">
    <text evidence="2">Belongs to the beta sliding clamp family.</text>
</comment>
<evidence type="ECO:0000259" key="11">
    <source>
        <dbReference type="Pfam" id="PF02767"/>
    </source>
</evidence>
<dbReference type="GO" id="GO:0008408">
    <property type="term" value="F:3'-5' exonuclease activity"/>
    <property type="evidence" value="ECO:0007669"/>
    <property type="project" value="InterPro"/>
</dbReference>
<dbReference type="RefSeq" id="WP_047957172.1">
    <property type="nucleotide sequence ID" value="NZ_LDPG01000035.1"/>
</dbReference>
<dbReference type="GO" id="GO:0003887">
    <property type="term" value="F:DNA-directed DNA polymerase activity"/>
    <property type="evidence" value="ECO:0007669"/>
    <property type="project" value="UniProtKB-KW"/>
</dbReference>
<dbReference type="Pfam" id="PF02767">
    <property type="entry name" value="DNA_pol3_beta_2"/>
    <property type="match status" value="1"/>
</dbReference>
<evidence type="ECO:0000256" key="9">
    <source>
        <dbReference type="ARBA" id="ARBA00033275"/>
    </source>
</evidence>
<comment type="caution">
    <text evidence="12">The sequence shown here is derived from an EMBL/GenBank/DDBJ whole genome shotgun (WGS) entry which is preliminary data.</text>
</comment>
<dbReference type="InterPro" id="IPR046938">
    <property type="entry name" value="DNA_clamp_sf"/>
</dbReference>
<dbReference type="Proteomes" id="UP000035904">
    <property type="component" value="Unassembled WGS sequence"/>
</dbReference>
<gene>
    <name evidence="12" type="ORF">ABW01_28270</name>
</gene>
<name>A0A0J1KCL2_BACAN</name>
<evidence type="ECO:0000256" key="4">
    <source>
        <dbReference type="ARBA" id="ARBA00022679"/>
    </source>
</evidence>
<dbReference type="PATRIC" id="fig|1392.242.peg.4486"/>
<dbReference type="SMART" id="SM00480">
    <property type="entry name" value="POL3Bc"/>
    <property type="match status" value="1"/>
</dbReference>
<evidence type="ECO:0000256" key="7">
    <source>
        <dbReference type="ARBA" id="ARBA00022932"/>
    </source>
</evidence>
<evidence type="ECO:0000256" key="6">
    <source>
        <dbReference type="ARBA" id="ARBA00022705"/>
    </source>
</evidence>
<accession>A0A0J1KCL2</accession>
<dbReference type="Pfam" id="PF00712">
    <property type="entry name" value="DNA_pol3_beta"/>
    <property type="match status" value="1"/>
</dbReference>
<dbReference type="PANTHER" id="PTHR30478:SF0">
    <property type="entry name" value="BETA SLIDING CLAMP"/>
    <property type="match status" value="1"/>
</dbReference>
<dbReference type="InterPro" id="IPR001001">
    <property type="entry name" value="DNA_polIII_beta"/>
</dbReference>
<evidence type="ECO:0000313" key="13">
    <source>
        <dbReference type="Proteomes" id="UP000035904"/>
    </source>
</evidence>
<dbReference type="GO" id="GO:0003677">
    <property type="term" value="F:DNA binding"/>
    <property type="evidence" value="ECO:0007669"/>
    <property type="project" value="UniProtKB-KW"/>
</dbReference>
<dbReference type="EMBL" id="LDPG01000035">
    <property type="protein sequence ID" value="KLV14220.1"/>
    <property type="molecule type" value="Genomic_DNA"/>
</dbReference>
<dbReference type="SUPFAM" id="SSF55979">
    <property type="entry name" value="DNA clamp"/>
    <property type="match status" value="3"/>
</dbReference>
<keyword evidence="3" id="KW-0963">Cytoplasm</keyword>
<evidence type="ECO:0000256" key="3">
    <source>
        <dbReference type="ARBA" id="ARBA00022490"/>
    </source>
</evidence>
<evidence type="ECO:0000256" key="8">
    <source>
        <dbReference type="ARBA" id="ARBA00023125"/>
    </source>
</evidence>
<evidence type="ECO:0000256" key="1">
    <source>
        <dbReference type="ARBA" id="ARBA00004496"/>
    </source>
</evidence>
<feature type="domain" description="DNA polymerase III beta sliding clamp central" evidence="11">
    <location>
        <begin position="131"/>
        <end position="244"/>
    </location>
</feature>
<keyword evidence="4" id="KW-0808">Transferase</keyword>
<sequence>MHIEISKSKLVENLSSVVKFAGKDKKEPILESILIVAETDKLRFIATNSKETIERIVFCDEDVSVIAEGTVLVEKKIVDVAKKLTKEPIKLKLSKNILQVISGKSKFTLNIFKVSDYPVIKPSQAEYFADIECSILEEAINSVCYAASTSNQRPILKGIHLTVSENLMTFQSTDSHQLAYKAIKLQTAFKEEIKMTIPAIALKEAINSFDIKKSIKLSKLDNTFILSSDTETFRTQTLEGDYPDVLVRLLSPLYENVILVNKREILEALEQIMLFTSNKPTGIFTLNNNAITIENEEKSEGNAQILIQTEDITTPDPSVKPEDSFIKFGFNVQLLYTSIKVINCDLIAIGFNGEKKPISIVHEDYYNNLGVNSTEPLQPIHYSDFRFILPSIIN</sequence>